<dbReference type="PANTHER" id="PTHR30290">
    <property type="entry name" value="PERIPLASMIC BINDING COMPONENT OF ABC TRANSPORTER"/>
    <property type="match status" value="1"/>
</dbReference>
<dbReference type="CDD" id="cd00995">
    <property type="entry name" value="PBP2_NikA_DppA_OppA_like"/>
    <property type="match status" value="1"/>
</dbReference>
<evidence type="ECO:0000256" key="1">
    <source>
        <dbReference type="ARBA" id="ARBA00005695"/>
    </source>
</evidence>
<accession>A0A7T7XM08</accession>
<protein>
    <submittedName>
        <fullName evidence="6">ABC transporter substrate-binding protein</fullName>
    </submittedName>
</protein>
<keyword evidence="3 4" id="KW-0732">Signal</keyword>
<dbReference type="Gene3D" id="3.40.190.10">
    <property type="entry name" value="Periplasmic binding protein-like II"/>
    <property type="match status" value="1"/>
</dbReference>
<dbReference type="Pfam" id="PF00496">
    <property type="entry name" value="SBP_bac_5"/>
    <property type="match status" value="1"/>
</dbReference>
<feature type="signal peptide" evidence="4">
    <location>
        <begin position="1"/>
        <end position="28"/>
    </location>
</feature>
<dbReference type="PANTHER" id="PTHR30290:SF9">
    <property type="entry name" value="OLIGOPEPTIDE-BINDING PROTEIN APPA"/>
    <property type="match status" value="1"/>
</dbReference>
<dbReference type="PIRSF" id="PIRSF002741">
    <property type="entry name" value="MppA"/>
    <property type="match status" value="1"/>
</dbReference>
<dbReference type="Proteomes" id="UP000595917">
    <property type="component" value="Chromosome"/>
</dbReference>
<organism evidence="6 7">
    <name type="scientific">Breznakiella homolactica</name>
    <dbReference type="NCBI Taxonomy" id="2798577"/>
    <lineage>
        <taxon>Bacteria</taxon>
        <taxon>Pseudomonadati</taxon>
        <taxon>Spirochaetota</taxon>
        <taxon>Spirochaetia</taxon>
        <taxon>Spirochaetales</taxon>
        <taxon>Breznakiellaceae</taxon>
        <taxon>Breznakiella</taxon>
    </lineage>
</organism>
<dbReference type="RefSeq" id="WP_215626135.1">
    <property type="nucleotide sequence ID" value="NZ_CP067089.2"/>
</dbReference>
<evidence type="ECO:0000259" key="5">
    <source>
        <dbReference type="Pfam" id="PF00496"/>
    </source>
</evidence>
<dbReference type="GO" id="GO:1904680">
    <property type="term" value="F:peptide transmembrane transporter activity"/>
    <property type="evidence" value="ECO:0007669"/>
    <property type="project" value="TreeGrafter"/>
</dbReference>
<dbReference type="SUPFAM" id="SSF53850">
    <property type="entry name" value="Periplasmic binding protein-like II"/>
    <property type="match status" value="1"/>
</dbReference>
<feature type="domain" description="Solute-binding protein family 5" evidence="5">
    <location>
        <begin position="88"/>
        <end position="436"/>
    </location>
</feature>
<dbReference type="InterPro" id="IPR030678">
    <property type="entry name" value="Peptide/Ni-bd"/>
</dbReference>
<dbReference type="AlphaFoldDB" id="A0A7T7XM08"/>
<keyword evidence="7" id="KW-1185">Reference proteome</keyword>
<evidence type="ECO:0000256" key="2">
    <source>
        <dbReference type="ARBA" id="ARBA00022448"/>
    </source>
</evidence>
<dbReference type="PROSITE" id="PS51257">
    <property type="entry name" value="PROKAR_LIPOPROTEIN"/>
    <property type="match status" value="1"/>
</dbReference>
<dbReference type="Gene3D" id="3.10.105.10">
    <property type="entry name" value="Dipeptide-binding Protein, Domain 3"/>
    <property type="match status" value="1"/>
</dbReference>
<dbReference type="EMBL" id="CP067089">
    <property type="protein sequence ID" value="QQO08829.1"/>
    <property type="molecule type" value="Genomic_DNA"/>
</dbReference>
<name>A0A7T7XM08_9SPIR</name>
<evidence type="ECO:0000256" key="4">
    <source>
        <dbReference type="SAM" id="SignalP"/>
    </source>
</evidence>
<dbReference type="InterPro" id="IPR000914">
    <property type="entry name" value="SBP_5_dom"/>
</dbReference>
<reference evidence="6" key="1">
    <citation type="submission" date="2021-01" db="EMBL/GenBank/DDBJ databases">
        <title>Description of Breznakiella homolactica.</title>
        <authorList>
            <person name="Song Y."/>
            <person name="Brune A."/>
        </authorList>
    </citation>
    <scope>NUCLEOTIDE SEQUENCE</scope>
    <source>
        <strain evidence="6">RmG30</strain>
    </source>
</reference>
<dbReference type="GO" id="GO:0043190">
    <property type="term" value="C:ATP-binding cassette (ABC) transporter complex"/>
    <property type="evidence" value="ECO:0007669"/>
    <property type="project" value="InterPro"/>
</dbReference>
<dbReference type="GO" id="GO:0015833">
    <property type="term" value="P:peptide transport"/>
    <property type="evidence" value="ECO:0007669"/>
    <property type="project" value="TreeGrafter"/>
</dbReference>
<sequence length="519" mass="59118">MKAKKIAMILIAVCFAAVMLGCSNKKDAATGSAGDGTKGMDRELVIGVLQEPTLFSSLHSRNSSQFDHPILYNVFDFPFHFDTYNMQINPELAESWEFTPDLMQLKINIRDNVYFHNGYKLTAEDFHFTIEGNERMNPGRIGMNLDHVEIVDDLTVIIHFTAPYAPAINWMCIRHFGIQSKKYFDEVGLQGMQDKPIGTGPFKYVSSIPGNSITLERNEDYWRGPSQFKRVIIRTIPDINTMILALQSGEIDVVINSPIDNLLFLSDPNVVWDTIDSSTTLTMRFNLLEKSWVSNNMNFRKAVQHAVDKDAVNMAVYAGRGEVTSLYGSKSFTSRPPDGTYYTYTRDLDKAREYLKAANYNGQEFKVVVRAGPEQRAAEVIQGSLREAGINMSILVVDAATRVEIENRTGDFDALLSSSSASHLDFDRLFNELYRPRRPFYPNWNGPRQNEELDAFLLKNRGEPDPDKRAAGWAYVETIDAEDAYNLHILQEVNTLAWRKGLDVQLCRGLFYKYWFWGY</sequence>
<keyword evidence="2" id="KW-0813">Transport</keyword>
<feature type="chain" id="PRO_5030558252" evidence="4">
    <location>
        <begin position="29"/>
        <end position="519"/>
    </location>
</feature>
<dbReference type="GO" id="GO:0030288">
    <property type="term" value="C:outer membrane-bounded periplasmic space"/>
    <property type="evidence" value="ECO:0007669"/>
    <property type="project" value="UniProtKB-ARBA"/>
</dbReference>
<dbReference type="InterPro" id="IPR039424">
    <property type="entry name" value="SBP_5"/>
</dbReference>
<dbReference type="KEGG" id="bhc:JFL75_18155"/>
<proteinExistence type="inferred from homology"/>
<evidence type="ECO:0000313" key="6">
    <source>
        <dbReference type="EMBL" id="QQO08829.1"/>
    </source>
</evidence>
<gene>
    <name evidence="6" type="ORF">JFL75_18155</name>
</gene>
<evidence type="ECO:0000256" key="3">
    <source>
        <dbReference type="ARBA" id="ARBA00022729"/>
    </source>
</evidence>
<dbReference type="Gene3D" id="3.90.76.10">
    <property type="entry name" value="Dipeptide-binding Protein, Domain 1"/>
    <property type="match status" value="1"/>
</dbReference>
<comment type="similarity">
    <text evidence="1">Belongs to the bacterial solute-binding protein 5 family.</text>
</comment>
<evidence type="ECO:0000313" key="7">
    <source>
        <dbReference type="Proteomes" id="UP000595917"/>
    </source>
</evidence>